<protein>
    <submittedName>
        <fullName evidence="1">Uncharacterized protein</fullName>
    </submittedName>
</protein>
<dbReference type="EMBL" id="CP001805">
    <property type="protein sequence ID" value="ACY49926.1"/>
    <property type="molecule type" value="Genomic_DNA"/>
</dbReference>
<reference evidence="1" key="1">
    <citation type="submission" date="2009-10" db="EMBL/GenBank/DDBJ databases">
        <authorList>
            <consortium name="Los Alamos National Laboratory (LANL)"/>
            <consortium name="National Microbial Pathogen Data Resource (NMPDR)"/>
            <person name="Munk A.C."/>
            <person name="Tapia R."/>
            <person name="Green L."/>
            <person name="Rogers Y."/>
            <person name="Detter J.C."/>
            <person name="Bruce D."/>
            <person name="Brettin T.S."/>
            <person name="Colwell R."/>
            <person name="Huq A."/>
            <person name="Grim C.J."/>
            <person name="Hasan N.A."/>
            <person name="Vonstein V."/>
            <person name="Bartels D."/>
        </authorList>
    </citation>
    <scope>NUCLEOTIDE SEQUENCE</scope>
    <source>
        <strain evidence="1">EX25</strain>
    </source>
</reference>
<sequence>MPFSVFNTLTVAKTDGTENDKNRDSSIIAAATGKYLPYRSRVGNVTFQPKLYRFNFYA</sequence>
<evidence type="ECO:0000313" key="1">
    <source>
        <dbReference type="EMBL" id="ACY49926.1"/>
    </source>
</evidence>
<dbReference type="Proteomes" id="UP000002571">
    <property type="component" value="Chromosome 1"/>
</dbReference>
<proteinExistence type="predicted"/>
<accession>A0ACA6QI28</accession>
<keyword evidence="2" id="KW-1185">Reference proteome</keyword>
<organism evidence="1 2">
    <name type="scientific">Vibrio antiquarius (strain Ex25)</name>
    <dbReference type="NCBI Taxonomy" id="150340"/>
    <lineage>
        <taxon>Bacteria</taxon>
        <taxon>Pseudomonadati</taxon>
        <taxon>Pseudomonadota</taxon>
        <taxon>Gammaproteobacteria</taxon>
        <taxon>Vibrionales</taxon>
        <taxon>Vibrionaceae</taxon>
        <taxon>Vibrio</taxon>
        <taxon>Vibrio diabolicus subgroup</taxon>
    </lineage>
</organism>
<gene>
    <name evidence="1" type="ordered locus">VEA_001763</name>
</gene>
<evidence type="ECO:0000313" key="2">
    <source>
        <dbReference type="Proteomes" id="UP000002571"/>
    </source>
</evidence>
<name>A0ACA6QI28_VIBAE</name>